<name>A0A6A5FA81_PERFL</name>
<organism evidence="2 3">
    <name type="scientific">Perca fluviatilis</name>
    <name type="common">European perch</name>
    <dbReference type="NCBI Taxonomy" id="8168"/>
    <lineage>
        <taxon>Eukaryota</taxon>
        <taxon>Metazoa</taxon>
        <taxon>Chordata</taxon>
        <taxon>Craniata</taxon>
        <taxon>Vertebrata</taxon>
        <taxon>Euteleostomi</taxon>
        <taxon>Actinopterygii</taxon>
        <taxon>Neopterygii</taxon>
        <taxon>Teleostei</taxon>
        <taxon>Neoteleostei</taxon>
        <taxon>Acanthomorphata</taxon>
        <taxon>Eupercaria</taxon>
        <taxon>Perciformes</taxon>
        <taxon>Percoidei</taxon>
        <taxon>Percidae</taxon>
        <taxon>Percinae</taxon>
        <taxon>Perca</taxon>
    </lineage>
</organism>
<feature type="compositionally biased region" description="Gly residues" evidence="1">
    <location>
        <begin position="112"/>
        <end position="127"/>
    </location>
</feature>
<evidence type="ECO:0000313" key="2">
    <source>
        <dbReference type="EMBL" id="KAF1386353.1"/>
    </source>
</evidence>
<comment type="caution">
    <text evidence="2">The sequence shown here is derived from an EMBL/GenBank/DDBJ whole genome shotgun (WGS) entry which is preliminary data.</text>
</comment>
<feature type="compositionally biased region" description="Basic and acidic residues" evidence="1">
    <location>
        <begin position="21"/>
        <end position="37"/>
    </location>
</feature>
<dbReference type="AlphaFoldDB" id="A0A6A5FA81"/>
<proteinExistence type="predicted"/>
<sequence>MERQNGSSSICSRAHGTVTEGQKKKTKKEEEEKEKIPDRVTLKKEIGLLSACTIIIDESEFVSAQSPQAAWQKNIVCWSRTDSRELLNTPEESKYRGIMQDGWMEEGMDGWMDGGMDGGGPAGGQET</sequence>
<protein>
    <submittedName>
        <fullName evidence="2">Uncharacterized protein</fullName>
    </submittedName>
</protein>
<accession>A0A6A5FA81</accession>
<gene>
    <name evidence="2" type="ORF">PFLUV_G00093890</name>
</gene>
<reference evidence="2 3" key="1">
    <citation type="submission" date="2019-06" db="EMBL/GenBank/DDBJ databases">
        <title>A chromosome-scale genome assembly of the European perch, Perca fluviatilis.</title>
        <authorList>
            <person name="Roques C."/>
            <person name="Zahm M."/>
            <person name="Cabau C."/>
            <person name="Klopp C."/>
            <person name="Bouchez O."/>
            <person name="Donnadieu C."/>
            <person name="Kuhl H."/>
            <person name="Gislard M."/>
            <person name="Guendouz S."/>
            <person name="Journot L."/>
            <person name="Haffray P."/>
            <person name="Bestin A."/>
            <person name="Morvezen R."/>
            <person name="Feron R."/>
            <person name="Wen M."/>
            <person name="Jouanno E."/>
            <person name="Herpin A."/>
            <person name="Schartl M."/>
            <person name="Postlethwait J."/>
            <person name="Schaerlinger B."/>
            <person name="Chardard D."/>
            <person name="Lecocq T."/>
            <person name="Poncet C."/>
            <person name="Jaffrelo L."/>
            <person name="Lampietro C."/>
            <person name="Guiguen Y."/>
        </authorList>
    </citation>
    <scope>NUCLEOTIDE SEQUENCE [LARGE SCALE GENOMIC DNA]</scope>
    <source>
        <tissue evidence="2">Blood</tissue>
    </source>
</reference>
<dbReference type="EMBL" id="VHII01000008">
    <property type="protein sequence ID" value="KAF1386353.1"/>
    <property type="molecule type" value="Genomic_DNA"/>
</dbReference>
<feature type="compositionally biased region" description="Polar residues" evidence="1">
    <location>
        <begin position="1"/>
        <end position="11"/>
    </location>
</feature>
<evidence type="ECO:0000256" key="1">
    <source>
        <dbReference type="SAM" id="MobiDB-lite"/>
    </source>
</evidence>
<evidence type="ECO:0000313" key="3">
    <source>
        <dbReference type="Proteomes" id="UP000465112"/>
    </source>
</evidence>
<feature type="region of interest" description="Disordered" evidence="1">
    <location>
        <begin position="106"/>
        <end position="127"/>
    </location>
</feature>
<keyword evidence="3" id="KW-1185">Reference proteome</keyword>
<feature type="region of interest" description="Disordered" evidence="1">
    <location>
        <begin position="1"/>
        <end position="37"/>
    </location>
</feature>
<dbReference type="Proteomes" id="UP000465112">
    <property type="component" value="Chromosome 8"/>
</dbReference>